<dbReference type="InterPro" id="IPR002347">
    <property type="entry name" value="SDR_fam"/>
</dbReference>
<dbReference type="EMBL" id="CP136051">
    <property type="protein sequence ID" value="WOK07060.1"/>
    <property type="molecule type" value="Genomic_DNA"/>
</dbReference>
<dbReference type="NCBIfam" id="NF009386">
    <property type="entry name" value="PRK12745.1"/>
    <property type="match status" value="1"/>
</dbReference>
<dbReference type="Pfam" id="PF13561">
    <property type="entry name" value="adh_short_C2"/>
    <property type="match status" value="1"/>
</dbReference>
<accession>A0ABZ0ISX2</accession>
<dbReference type="Gene3D" id="3.40.50.720">
    <property type="entry name" value="NAD(P)-binding Rossmann-like Domain"/>
    <property type="match status" value="1"/>
</dbReference>
<evidence type="ECO:0000313" key="3">
    <source>
        <dbReference type="EMBL" id="WOK07060.1"/>
    </source>
</evidence>
<evidence type="ECO:0000313" key="4">
    <source>
        <dbReference type="Proteomes" id="UP001302349"/>
    </source>
</evidence>
<protein>
    <submittedName>
        <fullName evidence="3">3-ketoacyl-ACP reductase</fullName>
    </submittedName>
</protein>
<evidence type="ECO:0000256" key="2">
    <source>
        <dbReference type="ARBA" id="ARBA00023002"/>
    </source>
</evidence>
<keyword evidence="4" id="KW-1185">Reference proteome</keyword>
<dbReference type="InterPro" id="IPR036291">
    <property type="entry name" value="NAD(P)-bd_dom_sf"/>
</dbReference>
<dbReference type="SUPFAM" id="SSF51735">
    <property type="entry name" value="NAD(P)-binding Rossmann-fold domains"/>
    <property type="match status" value="1"/>
</dbReference>
<comment type="similarity">
    <text evidence="1">Belongs to the short-chain dehydrogenases/reductases (SDR) family.</text>
</comment>
<dbReference type="PROSITE" id="PS00061">
    <property type="entry name" value="ADH_SHORT"/>
    <property type="match status" value="1"/>
</dbReference>
<gene>
    <name evidence="3" type="ORF">RT717_00300</name>
</gene>
<evidence type="ECO:0000256" key="1">
    <source>
        <dbReference type="ARBA" id="ARBA00006484"/>
    </source>
</evidence>
<dbReference type="PANTHER" id="PTHR42760">
    <property type="entry name" value="SHORT-CHAIN DEHYDROGENASES/REDUCTASES FAMILY MEMBER"/>
    <property type="match status" value="1"/>
</dbReference>
<dbReference type="PRINTS" id="PR00081">
    <property type="entry name" value="GDHRDH"/>
</dbReference>
<sequence>MSDKKVALITGGTRGIGFGIAKSLATEGYDLALNGMRPTEDIKEMINELEKLGAKVAYVQGNLGVKEDREKMVFQTLAHFQRLNLLVNNAGVAPRVRKDVLEIDEDDYDYMLDINLKGTFFLSQLVANQMLKEKAASTAFEGSIITISSISAEVASINRGEYCMAKAGLGMMTKLLAIRLGEAGIPVYEVRPGVIETDMISKVKGKYEDLIANGLTVEKRLGQPEDIGRIVASLATGGIPYSTGQVIMADGGLTLRRL</sequence>
<dbReference type="InterPro" id="IPR020904">
    <property type="entry name" value="Sc_DH/Rdtase_CS"/>
</dbReference>
<dbReference type="PANTHER" id="PTHR42760:SF133">
    <property type="entry name" value="3-OXOACYL-[ACYL-CARRIER-PROTEIN] REDUCTASE"/>
    <property type="match status" value="1"/>
</dbReference>
<name>A0ABZ0ISX2_9BACT</name>
<proteinExistence type="inferred from homology"/>
<reference evidence="3 4" key="1">
    <citation type="journal article" date="2023" name="Microbiol. Resour. Announc.">
        <title>Complete Genome Sequence of Imperialibacter roseus strain P4T.</title>
        <authorList>
            <person name="Tizabi D.R."/>
            <person name="Bachvaroff T."/>
            <person name="Hill R.T."/>
        </authorList>
    </citation>
    <scope>NUCLEOTIDE SEQUENCE [LARGE SCALE GENOMIC DNA]</scope>
    <source>
        <strain evidence="3 4">P4T</strain>
    </source>
</reference>
<dbReference type="PRINTS" id="PR00080">
    <property type="entry name" value="SDRFAMILY"/>
</dbReference>
<keyword evidence="2" id="KW-0560">Oxidoreductase</keyword>
<dbReference type="Proteomes" id="UP001302349">
    <property type="component" value="Chromosome"/>
</dbReference>
<organism evidence="3 4">
    <name type="scientific">Imperialibacter roseus</name>
    <dbReference type="NCBI Taxonomy" id="1324217"/>
    <lineage>
        <taxon>Bacteria</taxon>
        <taxon>Pseudomonadati</taxon>
        <taxon>Bacteroidota</taxon>
        <taxon>Cytophagia</taxon>
        <taxon>Cytophagales</taxon>
        <taxon>Flammeovirgaceae</taxon>
        <taxon>Imperialibacter</taxon>
    </lineage>
</organism>
<dbReference type="RefSeq" id="WP_317489749.1">
    <property type="nucleotide sequence ID" value="NZ_CP136051.1"/>
</dbReference>